<organism evidence="1 2">
    <name type="scientific">Planktothrix paucivesiculata PCC 9631</name>
    <dbReference type="NCBI Taxonomy" id="671071"/>
    <lineage>
        <taxon>Bacteria</taxon>
        <taxon>Bacillati</taxon>
        <taxon>Cyanobacteriota</taxon>
        <taxon>Cyanophyceae</taxon>
        <taxon>Oscillatoriophycideae</taxon>
        <taxon>Oscillatoriales</taxon>
        <taxon>Microcoleaceae</taxon>
        <taxon>Planktothrix</taxon>
    </lineage>
</organism>
<sequence>MKQQYPLFSQVALTEDLPKYHLKQGDIATIVEYYPMDNQEDGYSLEGFDVPHITIEVAASQIIPVSQYSREEAILDKLRQLSQTRQRQLEEYTGQFIADLSLQNNEVINCIFMEENRFLHRQGPLLRNIRKEGILL</sequence>
<dbReference type="AlphaFoldDB" id="A0A7Z9BIU2"/>
<keyword evidence="2" id="KW-1185">Reference proteome</keyword>
<reference evidence="1" key="1">
    <citation type="submission" date="2019-10" db="EMBL/GenBank/DDBJ databases">
        <authorList>
            <consortium name="Genoscope - CEA"/>
            <person name="William W."/>
        </authorList>
    </citation>
    <scope>NUCLEOTIDE SEQUENCE [LARGE SCALE GENOMIC DNA]</scope>
    <source>
        <strain evidence="1">BBR_PRJEB10994</strain>
    </source>
</reference>
<comment type="caution">
    <text evidence="1">The sequence shown here is derived from an EMBL/GenBank/DDBJ whole genome shotgun (WGS) entry which is preliminary data.</text>
</comment>
<accession>A0A7Z9BIU2</accession>
<proteinExistence type="predicted"/>
<dbReference type="Proteomes" id="UP000182190">
    <property type="component" value="Unassembled WGS sequence"/>
</dbReference>
<protein>
    <recommendedName>
        <fullName evidence="3">DUF4926 domain-containing protein</fullName>
    </recommendedName>
</protein>
<gene>
    <name evidence="1" type="ORF">PL9631_1100086</name>
</gene>
<dbReference type="Pfam" id="PF16277">
    <property type="entry name" value="DUF4926"/>
    <property type="match status" value="1"/>
</dbReference>
<dbReference type="RefSeq" id="WP_083624701.1">
    <property type="nucleotide sequence ID" value="NZ_LR735029.1"/>
</dbReference>
<dbReference type="InterPro" id="IPR032568">
    <property type="entry name" value="DUF4926"/>
</dbReference>
<dbReference type="OrthoDB" id="488825at2"/>
<evidence type="ECO:0000313" key="2">
    <source>
        <dbReference type="Proteomes" id="UP000182190"/>
    </source>
</evidence>
<name>A0A7Z9BIU2_9CYAN</name>
<evidence type="ECO:0008006" key="3">
    <source>
        <dbReference type="Google" id="ProtNLM"/>
    </source>
</evidence>
<evidence type="ECO:0000313" key="1">
    <source>
        <dbReference type="EMBL" id="VXD15044.1"/>
    </source>
</evidence>
<dbReference type="EMBL" id="CZCS02000014">
    <property type="protein sequence ID" value="VXD15044.1"/>
    <property type="molecule type" value="Genomic_DNA"/>
</dbReference>